<protein>
    <submittedName>
        <fullName evidence="2">Uncharacterized protein</fullName>
    </submittedName>
</protein>
<gene>
    <name evidence="2" type="ORF">F8B43_3840</name>
</gene>
<feature type="region of interest" description="Disordered" evidence="1">
    <location>
        <begin position="1"/>
        <end position="70"/>
    </location>
</feature>
<name>A0A833J599_9HYPH</name>
<comment type="caution">
    <text evidence="2">The sequence shown here is derived from an EMBL/GenBank/DDBJ whole genome shotgun (WGS) entry which is preliminary data.</text>
</comment>
<reference evidence="2 3" key="1">
    <citation type="submission" date="2019-10" db="EMBL/GenBank/DDBJ databases">
        <title>Draft Genome Sequence of the Caffeine Degrading Methylotroph Methylorubrum populi PINKEL.</title>
        <authorList>
            <person name="Dawson S.C."/>
            <person name="Zhang X."/>
            <person name="Wright M.E."/>
            <person name="Sharma G."/>
            <person name="Langner J.T."/>
            <person name="Ditty J.L."/>
            <person name="Subuyuj G.A."/>
        </authorList>
    </citation>
    <scope>NUCLEOTIDE SEQUENCE [LARGE SCALE GENOMIC DNA]</scope>
    <source>
        <strain evidence="2 3">Pinkel</strain>
    </source>
</reference>
<feature type="compositionally biased region" description="Basic and acidic residues" evidence="1">
    <location>
        <begin position="56"/>
        <end position="70"/>
    </location>
</feature>
<dbReference type="EMBL" id="WEKV01000014">
    <property type="protein sequence ID" value="KAB7783917.1"/>
    <property type="molecule type" value="Genomic_DNA"/>
</dbReference>
<feature type="compositionally biased region" description="Basic and acidic residues" evidence="1">
    <location>
        <begin position="19"/>
        <end position="40"/>
    </location>
</feature>
<sequence length="70" mass="7662">MATDPRFATMFEGPSPTARRIDGIRDARSGKPKLSSDRDYLSGYDAGTTYGPGDAGRTRDGRTRGTHEQR</sequence>
<dbReference type="Proteomes" id="UP000469949">
    <property type="component" value="Unassembled WGS sequence"/>
</dbReference>
<organism evidence="2 3">
    <name type="scientific">Methylorubrum populi</name>
    <dbReference type="NCBI Taxonomy" id="223967"/>
    <lineage>
        <taxon>Bacteria</taxon>
        <taxon>Pseudomonadati</taxon>
        <taxon>Pseudomonadota</taxon>
        <taxon>Alphaproteobacteria</taxon>
        <taxon>Hyphomicrobiales</taxon>
        <taxon>Methylobacteriaceae</taxon>
        <taxon>Methylorubrum</taxon>
    </lineage>
</organism>
<evidence type="ECO:0000313" key="2">
    <source>
        <dbReference type="EMBL" id="KAB7783917.1"/>
    </source>
</evidence>
<proteinExistence type="predicted"/>
<accession>A0A833J599</accession>
<dbReference type="AlphaFoldDB" id="A0A833J599"/>
<evidence type="ECO:0000313" key="3">
    <source>
        <dbReference type="Proteomes" id="UP000469949"/>
    </source>
</evidence>
<evidence type="ECO:0000256" key="1">
    <source>
        <dbReference type="SAM" id="MobiDB-lite"/>
    </source>
</evidence>